<protein>
    <submittedName>
        <fullName evidence="1">Uncharacterized protein</fullName>
    </submittedName>
</protein>
<dbReference type="OrthoDB" id="6351205at2759"/>
<sequence length="67" mass="7677">MLHWVQSAMAVRAAPTLFLAGRLRLRCRARLLGLYDSSDLLDVQEDAPQNMEQSTSFSHHTIHLLTW</sequence>
<reference evidence="1 2" key="1">
    <citation type="submission" date="2019-01" db="EMBL/GenBank/DDBJ databases">
        <authorList>
            <person name="Sayadi A."/>
        </authorList>
    </citation>
    <scope>NUCLEOTIDE SEQUENCE [LARGE SCALE GENOMIC DNA]</scope>
</reference>
<gene>
    <name evidence="1" type="ORF">CALMAC_LOCUS17457</name>
</gene>
<accession>A0A653DGX5</accession>
<keyword evidence="2" id="KW-1185">Reference proteome</keyword>
<organism evidence="1 2">
    <name type="scientific">Callosobruchus maculatus</name>
    <name type="common">Southern cowpea weevil</name>
    <name type="synonym">Pulse bruchid</name>
    <dbReference type="NCBI Taxonomy" id="64391"/>
    <lineage>
        <taxon>Eukaryota</taxon>
        <taxon>Metazoa</taxon>
        <taxon>Ecdysozoa</taxon>
        <taxon>Arthropoda</taxon>
        <taxon>Hexapoda</taxon>
        <taxon>Insecta</taxon>
        <taxon>Pterygota</taxon>
        <taxon>Neoptera</taxon>
        <taxon>Endopterygota</taxon>
        <taxon>Coleoptera</taxon>
        <taxon>Polyphaga</taxon>
        <taxon>Cucujiformia</taxon>
        <taxon>Chrysomeloidea</taxon>
        <taxon>Chrysomelidae</taxon>
        <taxon>Bruchinae</taxon>
        <taxon>Bruchini</taxon>
        <taxon>Callosobruchus</taxon>
    </lineage>
</organism>
<dbReference type="Proteomes" id="UP000410492">
    <property type="component" value="Unassembled WGS sequence"/>
</dbReference>
<dbReference type="AlphaFoldDB" id="A0A653DGX5"/>
<evidence type="ECO:0000313" key="2">
    <source>
        <dbReference type="Proteomes" id="UP000410492"/>
    </source>
</evidence>
<dbReference type="EMBL" id="CAACVG010012034">
    <property type="protein sequence ID" value="VEN59456.1"/>
    <property type="molecule type" value="Genomic_DNA"/>
</dbReference>
<proteinExistence type="predicted"/>
<name>A0A653DGX5_CALMS</name>
<evidence type="ECO:0000313" key="1">
    <source>
        <dbReference type="EMBL" id="VEN59456.1"/>
    </source>
</evidence>